<name>A0A934RDI0_9BACT</name>
<organism evidence="2 3">
    <name type="scientific">Haloferula rosea</name>
    <dbReference type="NCBI Taxonomy" id="490093"/>
    <lineage>
        <taxon>Bacteria</taxon>
        <taxon>Pseudomonadati</taxon>
        <taxon>Verrucomicrobiota</taxon>
        <taxon>Verrucomicrobiia</taxon>
        <taxon>Verrucomicrobiales</taxon>
        <taxon>Verrucomicrobiaceae</taxon>
        <taxon>Haloferula</taxon>
    </lineage>
</organism>
<keyword evidence="1" id="KW-1133">Transmembrane helix</keyword>
<keyword evidence="1" id="KW-0472">Membrane</keyword>
<comment type="caution">
    <text evidence="2">The sequence shown here is derived from an EMBL/GenBank/DDBJ whole genome shotgun (WGS) entry which is preliminary data.</text>
</comment>
<keyword evidence="1" id="KW-0812">Transmembrane</keyword>
<gene>
    <name evidence="2" type="ORF">JIN81_05310</name>
</gene>
<dbReference type="Proteomes" id="UP000658278">
    <property type="component" value="Unassembled WGS sequence"/>
</dbReference>
<dbReference type="EMBL" id="JAENII010000003">
    <property type="protein sequence ID" value="MBK1826425.1"/>
    <property type="molecule type" value="Genomic_DNA"/>
</dbReference>
<evidence type="ECO:0000256" key="1">
    <source>
        <dbReference type="SAM" id="Phobius"/>
    </source>
</evidence>
<protein>
    <submittedName>
        <fullName evidence="2">Uncharacterized protein</fullName>
    </submittedName>
</protein>
<sequence length="92" mass="10358">MLAWWSLYSEEWRYLIDGASSLHLCGYHVRMLPGAALDWLLTSAWCSLAVVWFPFAAVSTLRKMQVEKVGLAAAIPSVFVGFDGVVRLYPQH</sequence>
<accession>A0A934RDI0</accession>
<evidence type="ECO:0000313" key="3">
    <source>
        <dbReference type="Proteomes" id="UP000658278"/>
    </source>
</evidence>
<proteinExistence type="predicted"/>
<dbReference type="AlphaFoldDB" id="A0A934RDI0"/>
<keyword evidence="3" id="KW-1185">Reference proteome</keyword>
<dbReference type="RefSeq" id="WP_200277365.1">
    <property type="nucleotide sequence ID" value="NZ_JAENII010000003.1"/>
</dbReference>
<reference evidence="2" key="1">
    <citation type="submission" date="2021-01" db="EMBL/GenBank/DDBJ databases">
        <title>Modified the classification status of verrucomicrobia.</title>
        <authorList>
            <person name="Feng X."/>
        </authorList>
    </citation>
    <scope>NUCLEOTIDE SEQUENCE</scope>
    <source>
        <strain evidence="2">KCTC 22201</strain>
    </source>
</reference>
<feature type="transmembrane region" description="Helical" evidence="1">
    <location>
        <begin position="39"/>
        <end position="57"/>
    </location>
</feature>
<evidence type="ECO:0000313" key="2">
    <source>
        <dbReference type="EMBL" id="MBK1826425.1"/>
    </source>
</evidence>